<keyword evidence="10" id="KW-1185">Reference proteome</keyword>
<dbReference type="CDD" id="cd23995">
    <property type="entry name" value="Seipin_BSCL2_like"/>
    <property type="match status" value="1"/>
</dbReference>
<dbReference type="GO" id="GO:0005789">
    <property type="term" value="C:endoplasmic reticulum membrane"/>
    <property type="evidence" value="ECO:0007669"/>
    <property type="project" value="UniProtKB-SubCell"/>
</dbReference>
<comment type="subcellular location">
    <subcellularLocation>
        <location evidence="1">Endoplasmic reticulum membrane</location>
        <topology evidence="1">Multi-pass membrane protein</topology>
    </subcellularLocation>
</comment>
<evidence type="ECO:0000256" key="5">
    <source>
        <dbReference type="ARBA" id="ARBA00023098"/>
    </source>
</evidence>
<keyword evidence="4 8" id="KW-1133">Transmembrane helix</keyword>
<evidence type="ECO:0000256" key="1">
    <source>
        <dbReference type="ARBA" id="ARBA00004477"/>
    </source>
</evidence>
<organism evidence="9 10">
    <name type="scientific">Coniochaeta ligniaria NRRL 30616</name>
    <dbReference type="NCBI Taxonomy" id="1408157"/>
    <lineage>
        <taxon>Eukaryota</taxon>
        <taxon>Fungi</taxon>
        <taxon>Dikarya</taxon>
        <taxon>Ascomycota</taxon>
        <taxon>Pezizomycotina</taxon>
        <taxon>Sordariomycetes</taxon>
        <taxon>Sordariomycetidae</taxon>
        <taxon>Coniochaetales</taxon>
        <taxon>Coniochaetaceae</taxon>
        <taxon>Coniochaeta</taxon>
    </lineage>
</organism>
<evidence type="ECO:0000313" key="9">
    <source>
        <dbReference type="EMBL" id="OIW25017.1"/>
    </source>
</evidence>
<feature type="region of interest" description="Disordered" evidence="7">
    <location>
        <begin position="287"/>
        <end position="392"/>
    </location>
</feature>
<dbReference type="STRING" id="1408157.A0A1J7IV94"/>
<feature type="transmembrane region" description="Helical" evidence="8">
    <location>
        <begin position="22"/>
        <end position="47"/>
    </location>
</feature>
<evidence type="ECO:0000256" key="3">
    <source>
        <dbReference type="ARBA" id="ARBA00022824"/>
    </source>
</evidence>
<keyword evidence="6 8" id="KW-0472">Membrane</keyword>
<dbReference type="AlphaFoldDB" id="A0A1J7IV94"/>
<feature type="compositionally biased region" description="Basic residues" evidence="7">
    <location>
        <begin position="383"/>
        <end position="392"/>
    </location>
</feature>
<dbReference type="Proteomes" id="UP000182658">
    <property type="component" value="Unassembled WGS sequence"/>
</dbReference>
<dbReference type="Pfam" id="PF06775">
    <property type="entry name" value="Seipin"/>
    <property type="match status" value="1"/>
</dbReference>
<evidence type="ECO:0000256" key="6">
    <source>
        <dbReference type="ARBA" id="ARBA00023136"/>
    </source>
</evidence>
<dbReference type="InParanoid" id="A0A1J7IV94"/>
<evidence type="ECO:0000256" key="2">
    <source>
        <dbReference type="ARBA" id="ARBA00022692"/>
    </source>
</evidence>
<evidence type="ECO:0000256" key="8">
    <source>
        <dbReference type="SAM" id="Phobius"/>
    </source>
</evidence>
<accession>A0A1J7IV94</accession>
<protein>
    <submittedName>
        <fullName evidence="9">Uncharacterized protein</fullName>
    </submittedName>
</protein>
<keyword evidence="3" id="KW-0256">Endoplasmic reticulum</keyword>
<dbReference type="GO" id="GO:0006629">
    <property type="term" value="P:lipid metabolic process"/>
    <property type="evidence" value="ECO:0007669"/>
    <property type="project" value="UniProtKB-KW"/>
</dbReference>
<sequence length="392" mass="42295">MCNQDILNQTYRTATSKTAQRTLLNTVLLTSASAILYAFAALAYIIFYNAYLPDQVTTLPIHLQYGYGPNPYGVSPLPSIKDYQAYDISVSLTLPRSPTNIDRGNFMIALHLLDRPGTAISPPAPDLQHPADTTPASLFPPPDPRTHLSTRRILHTSHRPALIPYTDPIVSLAYRLLFLPGHILFPSSSRASTTSLTIPLAESLSFPVPKGPKSVPSSLFLELQSGQSLRVSAASVTITAQLSGLRWLMHTYRVSSFIAGTTAFWGCEVAFMAAAWLALSTIFSGPAESDRTPKLEAGEKERKKIAGEYDMSDTERTFPTTSRAPPLKYESVKEEDVSAVSMAELPVAAGGEADDEDDDGGEGWRDSGIGTSYSDAGAAVGGVRRRASGKGR</sequence>
<reference evidence="9 10" key="1">
    <citation type="submission" date="2016-10" db="EMBL/GenBank/DDBJ databases">
        <title>Draft genome sequence of Coniochaeta ligniaria NRRL30616, a lignocellulolytic fungus for bioabatement of inhibitors in plant biomass hydrolysates.</title>
        <authorList>
            <consortium name="DOE Joint Genome Institute"/>
            <person name="Jimenez D.J."/>
            <person name="Hector R.E."/>
            <person name="Riley R."/>
            <person name="Sun H."/>
            <person name="Grigoriev I.V."/>
            <person name="Van Elsas J.D."/>
            <person name="Nichols N.N."/>
        </authorList>
    </citation>
    <scope>NUCLEOTIDE SEQUENCE [LARGE SCALE GENOMIC DNA]</scope>
    <source>
        <strain evidence="9 10">NRRL 30616</strain>
    </source>
</reference>
<dbReference type="PANTHER" id="PTHR21212:SF0">
    <property type="entry name" value="SEIPIN"/>
    <property type="match status" value="1"/>
</dbReference>
<keyword evidence="2 8" id="KW-0812">Transmembrane</keyword>
<keyword evidence="5" id="KW-0443">Lipid metabolism</keyword>
<dbReference type="PANTHER" id="PTHR21212">
    <property type="entry name" value="BERNARDINELLI-SEIP CONGENITAL LIPODYSTROPHY 2 HOMOLOG BSCL2 PROTEIN"/>
    <property type="match status" value="1"/>
</dbReference>
<name>A0A1J7IV94_9PEZI</name>
<feature type="compositionally biased region" description="Acidic residues" evidence="7">
    <location>
        <begin position="352"/>
        <end position="361"/>
    </location>
</feature>
<evidence type="ECO:0000256" key="4">
    <source>
        <dbReference type="ARBA" id="ARBA00022989"/>
    </source>
</evidence>
<dbReference type="GO" id="GO:0140042">
    <property type="term" value="P:lipid droplet formation"/>
    <property type="evidence" value="ECO:0007669"/>
    <property type="project" value="UniProtKB-ARBA"/>
</dbReference>
<dbReference type="OrthoDB" id="3990054at2759"/>
<gene>
    <name evidence="9" type="ORF">CONLIGDRAFT_78232</name>
</gene>
<dbReference type="InterPro" id="IPR009617">
    <property type="entry name" value="Seipin"/>
</dbReference>
<evidence type="ECO:0000313" key="10">
    <source>
        <dbReference type="Proteomes" id="UP000182658"/>
    </source>
</evidence>
<proteinExistence type="predicted"/>
<evidence type="ECO:0000256" key="7">
    <source>
        <dbReference type="SAM" id="MobiDB-lite"/>
    </source>
</evidence>
<dbReference type="EMBL" id="KV875102">
    <property type="protein sequence ID" value="OIW25017.1"/>
    <property type="molecule type" value="Genomic_DNA"/>
</dbReference>
<feature type="compositionally biased region" description="Basic and acidic residues" evidence="7">
    <location>
        <begin position="288"/>
        <end position="307"/>
    </location>
</feature>